<dbReference type="GO" id="GO:0004057">
    <property type="term" value="F:arginyl-tRNA--protein transferase activity"/>
    <property type="evidence" value="ECO:0007669"/>
    <property type="project" value="UniProtKB-EC"/>
</dbReference>
<comment type="caution">
    <text evidence="8">The sequence shown here is derived from an EMBL/GenBank/DDBJ whole genome shotgun (WGS) entry which is preliminary data.</text>
</comment>
<dbReference type="InterPro" id="IPR007472">
    <property type="entry name" value="N-end_Aminoacyl_Trfase_C"/>
</dbReference>
<dbReference type="PANTHER" id="PTHR21367:SF1">
    <property type="entry name" value="ARGINYL-TRNA--PROTEIN TRANSFERASE 1"/>
    <property type="match status" value="1"/>
</dbReference>
<dbReference type="EC" id="2.3.2.8" evidence="5"/>
<protein>
    <recommendedName>
        <fullName evidence="5">Arginyl-tRNA--protein transferase</fullName>
        <ecNumber evidence="5">2.3.2.8</ecNumber>
    </recommendedName>
</protein>
<name>A0AAW1R7T2_9CHLO</name>
<dbReference type="EMBL" id="JALJOR010000001">
    <property type="protein sequence ID" value="KAK9829603.1"/>
    <property type="molecule type" value="Genomic_DNA"/>
</dbReference>
<evidence type="ECO:0000256" key="5">
    <source>
        <dbReference type="PIRNR" id="PIRNR037207"/>
    </source>
</evidence>
<comment type="catalytic activity">
    <reaction evidence="5">
        <text>an N-terminal L-alpha-aminoacyl-[protein] + L-arginyl-tRNA(Arg) = an N-terminal L-arginyl-L-aminoacyl-[protein] + tRNA(Arg) + H(+)</text>
        <dbReference type="Rhea" id="RHEA:10208"/>
        <dbReference type="Rhea" id="RHEA-COMP:9658"/>
        <dbReference type="Rhea" id="RHEA-COMP:9673"/>
        <dbReference type="Rhea" id="RHEA-COMP:10636"/>
        <dbReference type="Rhea" id="RHEA-COMP:10638"/>
        <dbReference type="ChEBI" id="CHEBI:15378"/>
        <dbReference type="ChEBI" id="CHEBI:78442"/>
        <dbReference type="ChEBI" id="CHEBI:78513"/>
        <dbReference type="ChEBI" id="CHEBI:78597"/>
        <dbReference type="ChEBI" id="CHEBI:83562"/>
        <dbReference type="EC" id="2.3.2.8"/>
    </reaction>
</comment>
<evidence type="ECO:0000313" key="8">
    <source>
        <dbReference type="EMBL" id="KAK9829603.1"/>
    </source>
</evidence>
<dbReference type="Pfam" id="PF04377">
    <property type="entry name" value="ATE_C"/>
    <property type="match status" value="1"/>
</dbReference>
<keyword evidence="9" id="KW-1185">Reference proteome</keyword>
<dbReference type="AlphaFoldDB" id="A0AAW1R7T2"/>
<evidence type="ECO:0000256" key="4">
    <source>
        <dbReference type="ARBA" id="ARBA00023315"/>
    </source>
</evidence>
<dbReference type="SUPFAM" id="SSF55729">
    <property type="entry name" value="Acyl-CoA N-acyltransferases (Nat)"/>
    <property type="match status" value="1"/>
</dbReference>
<dbReference type="PANTHER" id="PTHR21367">
    <property type="entry name" value="ARGININE-TRNA-PROTEIN TRANSFERASE 1"/>
    <property type="match status" value="1"/>
</dbReference>
<accession>A0AAW1R7T2</accession>
<keyword evidence="2 5" id="KW-0808">Transferase</keyword>
<feature type="domain" description="N-end aminoacyl transferase N-terminal" evidence="6">
    <location>
        <begin position="58"/>
        <end position="130"/>
    </location>
</feature>
<dbReference type="InterPro" id="IPR030700">
    <property type="entry name" value="N-end_Aminoacyl_Trfase"/>
</dbReference>
<dbReference type="PIRSF" id="PIRSF037207">
    <property type="entry name" value="ATE1_euk"/>
    <property type="match status" value="1"/>
</dbReference>
<dbReference type="InterPro" id="IPR007471">
    <property type="entry name" value="N-end_Aminoacyl_Trfase_N"/>
</dbReference>
<dbReference type="GO" id="GO:0005737">
    <property type="term" value="C:cytoplasm"/>
    <property type="evidence" value="ECO:0007669"/>
    <property type="project" value="TreeGrafter"/>
</dbReference>
<evidence type="ECO:0000313" key="9">
    <source>
        <dbReference type="Proteomes" id="UP001489004"/>
    </source>
</evidence>
<evidence type="ECO:0000256" key="2">
    <source>
        <dbReference type="ARBA" id="ARBA00022679"/>
    </source>
</evidence>
<evidence type="ECO:0000256" key="1">
    <source>
        <dbReference type="ARBA" id="ARBA00009991"/>
    </source>
</evidence>
<evidence type="ECO:0000259" key="7">
    <source>
        <dbReference type="Pfam" id="PF04377"/>
    </source>
</evidence>
<evidence type="ECO:0000256" key="3">
    <source>
        <dbReference type="ARBA" id="ARBA00022786"/>
    </source>
</evidence>
<feature type="domain" description="N-end rule aminoacyl transferase C-terminal" evidence="7">
    <location>
        <begin position="300"/>
        <end position="427"/>
    </location>
</feature>
<keyword evidence="4 5" id="KW-0012">Acyltransferase</keyword>
<dbReference type="Pfam" id="PF04376">
    <property type="entry name" value="ATE_N"/>
    <property type="match status" value="1"/>
</dbReference>
<keyword evidence="3 5" id="KW-0833">Ubl conjugation pathway</keyword>
<dbReference type="InterPro" id="IPR017137">
    <property type="entry name" value="Arg-tRNA-P_Trfase_1_euk"/>
</dbReference>
<dbReference type="Proteomes" id="UP001489004">
    <property type="component" value="Unassembled WGS sequence"/>
</dbReference>
<dbReference type="InterPro" id="IPR016181">
    <property type="entry name" value="Acyl_CoA_acyltransferase"/>
</dbReference>
<comment type="similarity">
    <text evidence="1 5">Belongs to the R-transferase family.</text>
</comment>
<organism evidence="8 9">
    <name type="scientific">[Myrmecia] bisecta</name>
    <dbReference type="NCBI Taxonomy" id="41462"/>
    <lineage>
        <taxon>Eukaryota</taxon>
        <taxon>Viridiplantae</taxon>
        <taxon>Chlorophyta</taxon>
        <taxon>core chlorophytes</taxon>
        <taxon>Trebouxiophyceae</taxon>
        <taxon>Trebouxiales</taxon>
        <taxon>Trebouxiaceae</taxon>
        <taxon>Myrmecia</taxon>
    </lineage>
</organism>
<evidence type="ECO:0000259" key="6">
    <source>
        <dbReference type="Pfam" id="PF04376"/>
    </source>
</evidence>
<comment type="function">
    <text evidence="5">Involved in the post-translational conjugation of arginine to the N-terminal aspartate or glutamate of a protein. This arginylation is required for degradation of the protein via the ubiquitin pathway.</text>
</comment>
<reference evidence="8 9" key="1">
    <citation type="journal article" date="2024" name="Nat. Commun.">
        <title>Phylogenomics reveals the evolutionary origins of lichenization in chlorophyte algae.</title>
        <authorList>
            <person name="Puginier C."/>
            <person name="Libourel C."/>
            <person name="Otte J."/>
            <person name="Skaloud P."/>
            <person name="Haon M."/>
            <person name="Grisel S."/>
            <person name="Petersen M."/>
            <person name="Berrin J.G."/>
            <person name="Delaux P.M."/>
            <person name="Dal Grande F."/>
            <person name="Keller J."/>
        </authorList>
    </citation>
    <scope>NUCLEOTIDE SEQUENCE [LARGE SCALE GENOMIC DNA]</scope>
    <source>
        <strain evidence="8 9">SAG 2043</strain>
    </source>
</reference>
<gene>
    <name evidence="8" type="ORF">WJX72_006827</name>
</gene>
<proteinExistence type="inferred from homology"/>
<sequence length="493" mass="54847">MPVCFPGGVIDLFSWPFRSCCCEKTGPKYPLHGESSLPANMPTSGRLGLVENLGEYASSCGYCSRQEETSLATGMWAHQLSVEAYQELLDRGWRRSGCWLYKPDSERTCCPPYTVRLDVHKFRMTKVHRKVLRKMDAYLAGGLLHAQQQQQQQLAARALDAAAETALPAVGVRMPDSPSDKRRKMANGSVCVPIAGRSGERPASLQQEVKLEIGAAVQSALQQCILSGRLPSAGYPQVRVQEPTAKQRKSLAKGVFFTSPTPLAVAAMACKAAKGTLYVTGEAVAKMLAVALAARPDTGTDQVTASQFKRFLIDTPLTYVPAFKCPPGQSPPCGFGTFHQQYWIDGRLVAVGVIDVLPNCLSSKYFFWDPEFAPLALGKFSALKEIGWVTQAACCCPSLHYYYMGYYIHSCPKMRYKADYEPSDLLCNQRLCWVPYERCRALLDENEDGRLVQFGQLAMLQAWPREVMQQLRRKLISWHRLVGKAAERLVYLM</sequence>